<proteinExistence type="predicted"/>
<protein>
    <submittedName>
        <fullName evidence="1">PlsY protein</fullName>
    </submittedName>
</protein>
<dbReference type="EMBL" id="GBYB01007473">
    <property type="protein sequence ID" value="JAG77240.1"/>
    <property type="molecule type" value="Transcribed_RNA"/>
</dbReference>
<dbReference type="AlphaFoldDB" id="A0A0C9Q0Q7"/>
<name>A0A0C9Q0Q7_9HYME</name>
<organism evidence="1">
    <name type="scientific">Fopius arisanus</name>
    <dbReference type="NCBI Taxonomy" id="64838"/>
    <lineage>
        <taxon>Eukaryota</taxon>
        <taxon>Metazoa</taxon>
        <taxon>Ecdysozoa</taxon>
        <taxon>Arthropoda</taxon>
        <taxon>Hexapoda</taxon>
        <taxon>Insecta</taxon>
        <taxon>Pterygota</taxon>
        <taxon>Neoptera</taxon>
        <taxon>Endopterygota</taxon>
        <taxon>Hymenoptera</taxon>
        <taxon>Apocrita</taxon>
        <taxon>Ichneumonoidea</taxon>
        <taxon>Braconidae</taxon>
        <taxon>Opiinae</taxon>
        <taxon>Fopius</taxon>
    </lineage>
</organism>
<evidence type="ECO:0000313" key="1">
    <source>
        <dbReference type="EMBL" id="JAG77240.1"/>
    </source>
</evidence>
<reference evidence="1" key="1">
    <citation type="submission" date="2015-01" db="EMBL/GenBank/DDBJ databases">
        <title>Transcriptome Assembly of Fopius arisanus.</title>
        <authorList>
            <person name="Geib S."/>
        </authorList>
    </citation>
    <scope>NUCLEOTIDE SEQUENCE</scope>
</reference>
<gene>
    <name evidence="1" type="primary">plsY</name>
    <name evidence="1" type="ORF">g.22587</name>
</gene>
<sequence>MRSTEDLFGINRKNRARPVSNYRKNFIIFPFSMENLKISSLLHGNYRYDIVWTSRTTTCSPLSININFCLWKKSPRFLSIVTQMRKFFFHRNKIHLPQESSAQLSPGVLQIF</sequence>
<accession>A0A0C9Q0Q7</accession>